<feature type="domain" description="O-antigen ligase-related" evidence="6">
    <location>
        <begin position="160"/>
        <end position="302"/>
    </location>
</feature>
<dbReference type="GO" id="GO:0016020">
    <property type="term" value="C:membrane"/>
    <property type="evidence" value="ECO:0007669"/>
    <property type="project" value="UniProtKB-SubCell"/>
</dbReference>
<evidence type="ECO:0000256" key="5">
    <source>
        <dbReference type="SAM" id="Phobius"/>
    </source>
</evidence>
<feature type="transmembrane region" description="Helical" evidence="5">
    <location>
        <begin position="68"/>
        <end position="85"/>
    </location>
</feature>
<evidence type="ECO:0000313" key="8">
    <source>
        <dbReference type="Proteomes" id="UP000196027"/>
    </source>
</evidence>
<feature type="transmembrane region" description="Helical" evidence="5">
    <location>
        <begin position="44"/>
        <end position="62"/>
    </location>
</feature>
<evidence type="ECO:0000256" key="4">
    <source>
        <dbReference type="ARBA" id="ARBA00023136"/>
    </source>
</evidence>
<keyword evidence="4 5" id="KW-0472">Membrane</keyword>
<dbReference type="Pfam" id="PF04932">
    <property type="entry name" value="Wzy_C"/>
    <property type="match status" value="1"/>
</dbReference>
<dbReference type="EMBL" id="CP021425">
    <property type="protein sequence ID" value="ARU54844.1"/>
    <property type="molecule type" value="Genomic_DNA"/>
</dbReference>
<dbReference type="Proteomes" id="UP000196027">
    <property type="component" value="Chromosome"/>
</dbReference>
<dbReference type="InterPro" id="IPR051533">
    <property type="entry name" value="WaaL-like"/>
</dbReference>
<evidence type="ECO:0000256" key="1">
    <source>
        <dbReference type="ARBA" id="ARBA00004141"/>
    </source>
</evidence>
<keyword evidence="2 5" id="KW-0812">Transmembrane</keyword>
<name>A0A1Y0I5X7_9GAMM</name>
<evidence type="ECO:0000256" key="3">
    <source>
        <dbReference type="ARBA" id="ARBA00022989"/>
    </source>
</evidence>
<feature type="transmembrane region" description="Helical" evidence="5">
    <location>
        <begin position="294"/>
        <end position="314"/>
    </location>
</feature>
<sequence>MIAFDIGRALGNLLLAGSLLYLLYQASKVTSEKSLRPSLPMCFYLALATWLVITSIITAPTLGTIKQVLSFIATSSIALLVLRFAQIENIPKQLRRHSTLLLLPIPIFAVKTIECRLNSECVPAIDFNGMVMTALLPIALYAIGIHSRIRKSVSIAIGSLCILLLLFADSRTELMMLLASFCIFFLFLKRKLLWLPVALLGALIFVLFVDLTIPAEHNLPPQAIDSVPEALELTPAELIRSLSNHRFEIWSQVLQNPPENLITGTGIKRTLTEIDLVWEVKHIHNIFLEVGYELGLPGVLIYSAWLLVFFRFSVAVYRAVDTRERLLYAVVLASAGALLVGGILDKSYTSKIMSFLLPFFLGLLYYIGSQVNPTPLRAEKAVN</sequence>
<evidence type="ECO:0000313" key="7">
    <source>
        <dbReference type="EMBL" id="ARU54844.1"/>
    </source>
</evidence>
<feature type="transmembrane region" description="Helical" evidence="5">
    <location>
        <begin position="350"/>
        <end position="367"/>
    </location>
</feature>
<feature type="transmembrane region" description="Helical" evidence="5">
    <location>
        <begin position="6"/>
        <end position="24"/>
    </location>
</feature>
<dbReference type="PANTHER" id="PTHR37422:SF23">
    <property type="entry name" value="TEICHURONIC ACID BIOSYNTHESIS PROTEIN TUAE"/>
    <property type="match status" value="1"/>
</dbReference>
<feature type="transmembrane region" description="Helical" evidence="5">
    <location>
        <begin position="326"/>
        <end position="344"/>
    </location>
</feature>
<gene>
    <name evidence="7" type="ORF">OLMES_0752</name>
</gene>
<protein>
    <recommendedName>
        <fullName evidence="6">O-antigen ligase-related domain-containing protein</fullName>
    </recommendedName>
</protein>
<comment type="subcellular location">
    <subcellularLocation>
        <location evidence="1">Membrane</location>
        <topology evidence="1">Multi-pass membrane protein</topology>
    </subcellularLocation>
</comment>
<keyword evidence="3 5" id="KW-1133">Transmembrane helix</keyword>
<organism evidence="7 8">
    <name type="scientific">Oleiphilus messinensis</name>
    <dbReference type="NCBI Taxonomy" id="141451"/>
    <lineage>
        <taxon>Bacteria</taxon>
        <taxon>Pseudomonadati</taxon>
        <taxon>Pseudomonadota</taxon>
        <taxon>Gammaproteobacteria</taxon>
        <taxon>Oceanospirillales</taxon>
        <taxon>Oleiphilaceae</taxon>
        <taxon>Oleiphilus</taxon>
    </lineage>
</organism>
<dbReference type="AlphaFoldDB" id="A0A1Y0I5X7"/>
<feature type="transmembrane region" description="Helical" evidence="5">
    <location>
        <begin position="152"/>
        <end position="168"/>
    </location>
</feature>
<feature type="transmembrane region" description="Helical" evidence="5">
    <location>
        <begin position="125"/>
        <end position="145"/>
    </location>
</feature>
<proteinExistence type="predicted"/>
<evidence type="ECO:0000259" key="6">
    <source>
        <dbReference type="Pfam" id="PF04932"/>
    </source>
</evidence>
<keyword evidence="8" id="KW-1185">Reference proteome</keyword>
<accession>A0A1Y0I5X7</accession>
<evidence type="ECO:0000256" key="2">
    <source>
        <dbReference type="ARBA" id="ARBA00022692"/>
    </source>
</evidence>
<dbReference type="PANTHER" id="PTHR37422">
    <property type="entry name" value="TEICHURONIC ACID BIOSYNTHESIS PROTEIN TUAE"/>
    <property type="match status" value="1"/>
</dbReference>
<feature type="transmembrane region" description="Helical" evidence="5">
    <location>
        <begin position="193"/>
        <end position="213"/>
    </location>
</feature>
<dbReference type="KEGG" id="ome:OLMES_0752"/>
<reference evidence="7 8" key="1">
    <citation type="submission" date="2017-05" db="EMBL/GenBank/DDBJ databases">
        <title>Genomic insights into alkan degradation activity of Oleiphilus messinensis.</title>
        <authorList>
            <person name="Kozyavkin S.A."/>
            <person name="Slesarev A.I."/>
            <person name="Golyshin P.N."/>
            <person name="Korzhenkov A."/>
            <person name="Golyshina O.N."/>
            <person name="Toshchakov S.V."/>
        </authorList>
    </citation>
    <scope>NUCLEOTIDE SEQUENCE [LARGE SCALE GENOMIC DNA]</scope>
    <source>
        <strain evidence="7 8">ME102</strain>
    </source>
</reference>
<dbReference type="InterPro" id="IPR007016">
    <property type="entry name" value="O-antigen_ligase-rel_domated"/>
</dbReference>
<feature type="transmembrane region" description="Helical" evidence="5">
    <location>
        <begin position="174"/>
        <end position="188"/>
    </location>
</feature>